<dbReference type="SUPFAM" id="SSF53056">
    <property type="entry name" value="beta-carbonic anhydrase, cab"/>
    <property type="match status" value="1"/>
</dbReference>
<feature type="compositionally biased region" description="Basic and acidic residues" evidence="9">
    <location>
        <begin position="74"/>
        <end position="88"/>
    </location>
</feature>
<dbReference type="PANTHER" id="PTHR11002">
    <property type="entry name" value="CARBONIC ANHYDRASE"/>
    <property type="match status" value="1"/>
</dbReference>
<dbReference type="PANTHER" id="PTHR11002:SF76">
    <property type="entry name" value="CARBONIC ANHYDRASE"/>
    <property type="match status" value="1"/>
</dbReference>
<dbReference type="Pfam" id="PF00484">
    <property type="entry name" value="Pro_CA"/>
    <property type="match status" value="1"/>
</dbReference>
<evidence type="ECO:0000256" key="3">
    <source>
        <dbReference type="ARBA" id="ARBA00022723"/>
    </source>
</evidence>
<dbReference type="EC" id="4.2.1.1" evidence="2"/>
<dbReference type="Gene3D" id="3.40.1050.10">
    <property type="entry name" value="Carbonic anhydrase"/>
    <property type="match status" value="1"/>
</dbReference>
<sequence>MQAFLDHARSFPQRVTQQGGNLGTLAHGQRPMALFITCSDSGVVPTMFTGARPGELFELRVAGNIVPRPRDTCRRRAADRTHDARDTFRPAAASPCERHAVAL</sequence>
<comment type="catalytic activity">
    <reaction evidence="7">
        <text>hydrogencarbonate + H(+) = CO2 + H2O</text>
        <dbReference type="Rhea" id="RHEA:10748"/>
        <dbReference type="ChEBI" id="CHEBI:15377"/>
        <dbReference type="ChEBI" id="CHEBI:15378"/>
        <dbReference type="ChEBI" id="CHEBI:16526"/>
        <dbReference type="ChEBI" id="CHEBI:17544"/>
        <dbReference type="EC" id="4.2.1.1"/>
    </reaction>
</comment>
<keyword evidence="3 8" id="KW-0479">Metal-binding</keyword>
<dbReference type="EMBL" id="FRBK01000029">
    <property type="protein sequence ID" value="SHN27805.1"/>
    <property type="molecule type" value="Genomic_DNA"/>
</dbReference>
<comment type="caution">
    <text evidence="10">The sequence shown here is derived from an EMBL/GenBank/DDBJ whole genome shotgun (WGS) entry which is preliminary data.</text>
</comment>
<name>A0A9X8N8D3_9ACTN</name>
<comment type="similarity">
    <text evidence="1">Belongs to the beta-class carbonic anhydrase family.</text>
</comment>
<evidence type="ECO:0000256" key="6">
    <source>
        <dbReference type="ARBA" id="ARBA00024993"/>
    </source>
</evidence>
<dbReference type="InterPro" id="IPR036874">
    <property type="entry name" value="Carbonic_anhydrase_sf"/>
</dbReference>
<proteinExistence type="inferred from homology"/>
<reference evidence="11" key="1">
    <citation type="submission" date="2016-11" db="EMBL/GenBank/DDBJ databases">
        <authorList>
            <person name="Jaros S."/>
            <person name="Januszkiewicz K."/>
            <person name="Wedrychowicz H."/>
        </authorList>
    </citation>
    <scope>NUCLEOTIDE SEQUENCE [LARGE SCALE GENOMIC DNA]</scope>
    <source>
        <strain evidence="11">CGMCC 4.3555</strain>
    </source>
</reference>
<dbReference type="Proteomes" id="UP000184388">
    <property type="component" value="Unassembled WGS sequence"/>
</dbReference>
<dbReference type="SMART" id="SM00947">
    <property type="entry name" value="Pro_CA"/>
    <property type="match status" value="1"/>
</dbReference>
<evidence type="ECO:0000256" key="7">
    <source>
        <dbReference type="ARBA" id="ARBA00048348"/>
    </source>
</evidence>
<dbReference type="GO" id="GO:0004089">
    <property type="term" value="F:carbonate dehydratase activity"/>
    <property type="evidence" value="ECO:0007669"/>
    <property type="project" value="UniProtKB-EC"/>
</dbReference>
<feature type="region of interest" description="Disordered" evidence="9">
    <location>
        <begin position="74"/>
        <end position="103"/>
    </location>
</feature>
<comment type="cofactor">
    <cofactor evidence="8">
        <name>Zn(2+)</name>
        <dbReference type="ChEBI" id="CHEBI:29105"/>
    </cofactor>
    <text evidence="8">Binds 1 zinc ion per subunit.</text>
</comment>
<protein>
    <recommendedName>
        <fullName evidence="2">carbonic anhydrase</fullName>
        <ecNumber evidence="2">4.2.1.1</ecNumber>
    </recommendedName>
</protein>
<evidence type="ECO:0000256" key="9">
    <source>
        <dbReference type="SAM" id="MobiDB-lite"/>
    </source>
</evidence>
<keyword evidence="4 8" id="KW-0862">Zinc</keyword>
<feature type="region of interest" description="Disordered" evidence="9">
    <location>
        <begin position="1"/>
        <end position="23"/>
    </location>
</feature>
<comment type="function">
    <text evidence="6">Catalyzes the reversible hydration of carbon dioxide to form bicarbonate.</text>
</comment>
<evidence type="ECO:0000256" key="8">
    <source>
        <dbReference type="PIRSR" id="PIRSR601765-1"/>
    </source>
</evidence>
<evidence type="ECO:0000313" key="11">
    <source>
        <dbReference type="Proteomes" id="UP000184388"/>
    </source>
</evidence>
<gene>
    <name evidence="10" type="ORF">SAMN05216268_12924</name>
</gene>
<feature type="binding site" evidence="8">
    <location>
        <position position="40"/>
    </location>
    <ligand>
        <name>Zn(2+)</name>
        <dbReference type="ChEBI" id="CHEBI:29105"/>
    </ligand>
</feature>
<dbReference type="GO" id="GO:0008270">
    <property type="term" value="F:zinc ion binding"/>
    <property type="evidence" value="ECO:0007669"/>
    <property type="project" value="InterPro"/>
</dbReference>
<evidence type="ECO:0000256" key="2">
    <source>
        <dbReference type="ARBA" id="ARBA00012925"/>
    </source>
</evidence>
<organism evidence="10 11">
    <name type="scientific">Streptomyces yunnanensis</name>
    <dbReference type="NCBI Taxonomy" id="156453"/>
    <lineage>
        <taxon>Bacteria</taxon>
        <taxon>Bacillati</taxon>
        <taxon>Actinomycetota</taxon>
        <taxon>Actinomycetes</taxon>
        <taxon>Kitasatosporales</taxon>
        <taxon>Streptomycetaceae</taxon>
        <taxon>Streptomyces</taxon>
    </lineage>
</organism>
<accession>A0A9X8N8D3</accession>
<feature type="binding site" evidence="8">
    <location>
        <position position="38"/>
    </location>
    <ligand>
        <name>Zn(2+)</name>
        <dbReference type="ChEBI" id="CHEBI:29105"/>
    </ligand>
</feature>
<evidence type="ECO:0000256" key="4">
    <source>
        <dbReference type="ARBA" id="ARBA00022833"/>
    </source>
</evidence>
<dbReference type="AlphaFoldDB" id="A0A9X8N8D3"/>
<keyword evidence="5" id="KW-0456">Lyase</keyword>
<evidence type="ECO:0000256" key="5">
    <source>
        <dbReference type="ARBA" id="ARBA00023239"/>
    </source>
</evidence>
<evidence type="ECO:0000313" key="10">
    <source>
        <dbReference type="EMBL" id="SHN27805.1"/>
    </source>
</evidence>
<evidence type="ECO:0000256" key="1">
    <source>
        <dbReference type="ARBA" id="ARBA00006217"/>
    </source>
</evidence>
<dbReference type="InterPro" id="IPR001765">
    <property type="entry name" value="Carbonic_anhydrase"/>
</dbReference>